<dbReference type="GO" id="GO:0004519">
    <property type="term" value="F:endonuclease activity"/>
    <property type="evidence" value="ECO:0007669"/>
    <property type="project" value="UniProtKB-UniRule"/>
</dbReference>
<dbReference type="EMBL" id="AZGA01000070">
    <property type="protein sequence ID" value="KRM32527.1"/>
    <property type="molecule type" value="Genomic_DNA"/>
</dbReference>
<dbReference type="GO" id="GO:0003723">
    <property type="term" value="F:RNA binding"/>
    <property type="evidence" value="ECO:0007669"/>
    <property type="project" value="UniProtKB-UniRule"/>
</dbReference>
<dbReference type="STRING" id="1423734.FC83_GL000394"/>
<dbReference type="eggNOG" id="COG3513">
    <property type="taxonomic scope" value="Bacteria"/>
</dbReference>
<evidence type="ECO:0000256" key="1">
    <source>
        <dbReference type="ARBA" id="ARBA00001946"/>
    </source>
</evidence>
<comment type="cofactor">
    <cofactor evidence="1 13">
        <name>Mg(2+)</name>
        <dbReference type="ChEBI" id="CHEBI:18420"/>
    </cofactor>
</comment>
<evidence type="ECO:0000313" key="15">
    <source>
        <dbReference type="EMBL" id="KRM32527.1"/>
    </source>
</evidence>
<dbReference type="InterPro" id="IPR055228">
    <property type="entry name" value="Cas9_RuvC"/>
</dbReference>
<dbReference type="Pfam" id="PF16593">
    <property type="entry name" value="Cas9-BH"/>
    <property type="match status" value="1"/>
</dbReference>
<keyword evidence="16" id="KW-1185">Reference proteome</keyword>
<evidence type="ECO:0000256" key="2">
    <source>
        <dbReference type="ARBA" id="ARBA00005244"/>
    </source>
</evidence>
<comment type="domain">
    <text evidence="13">Has 2 endonuclease domains. The discontinuous RuvC-like domain cleaves the target DNA noncomplementary to crRNA while the HNH nuclease domain cleaves the target DNA complementary to crRNA.</text>
</comment>
<dbReference type="InterPro" id="IPR028629">
    <property type="entry name" value="Cas9"/>
</dbReference>
<dbReference type="EC" id="3.1.-.-" evidence="13"/>
<dbReference type="RefSeq" id="WP_035453093.1">
    <property type="nucleotide sequence ID" value="NZ_AZGA01000070.1"/>
</dbReference>
<evidence type="ECO:0000256" key="13">
    <source>
        <dbReference type="HAMAP-Rule" id="MF_01480"/>
    </source>
</evidence>
<organism evidence="15 16">
    <name type="scientific">Agrilactobacillus composti DSM 18527 = JCM 14202</name>
    <dbReference type="NCBI Taxonomy" id="1423734"/>
    <lineage>
        <taxon>Bacteria</taxon>
        <taxon>Bacillati</taxon>
        <taxon>Bacillota</taxon>
        <taxon>Bacilli</taxon>
        <taxon>Lactobacillales</taxon>
        <taxon>Lactobacillaceae</taxon>
        <taxon>Agrilactobacillus</taxon>
    </lineage>
</organism>
<reference evidence="15 16" key="1">
    <citation type="journal article" date="2015" name="Genome Announc.">
        <title>Expanding the biotechnology potential of lactobacilli through comparative genomics of 213 strains and associated genera.</title>
        <authorList>
            <person name="Sun Z."/>
            <person name="Harris H.M."/>
            <person name="McCann A."/>
            <person name="Guo C."/>
            <person name="Argimon S."/>
            <person name="Zhang W."/>
            <person name="Yang X."/>
            <person name="Jeffery I.B."/>
            <person name="Cooney J.C."/>
            <person name="Kagawa T.F."/>
            <person name="Liu W."/>
            <person name="Song Y."/>
            <person name="Salvetti E."/>
            <person name="Wrobel A."/>
            <person name="Rasinkangas P."/>
            <person name="Parkhill J."/>
            <person name="Rea M.C."/>
            <person name="O'Sullivan O."/>
            <person name="Ritari J."/>
            <person name="Douillard F.P."/>
            <person name="Paul Ross R."/>
            <person name="Yang R."/>
            <person name="Briner A.E."/>
            <person name="Felis G.E."/>
            <person name="de Vos W.M."/>
            <person name="Barrangou R."/>
            <person name="Klaenhammer T.R."/>
            <person name="Caufield P.W."/>
            <person name="Cui Y."/>
            <person name="Zhang H."/>
            <person name="O'Toole P.W."/>
        </authorList>
    </citation>
    <scope>NUCLEOTIDE SEQUENCE [LARGE SCALE GENOMIC DNA]</scope>
    <source>
        <strain evidence="15 16">DSM 18527</strain>
    </source>
</reference>
<keyword evidence="10 13" id="KW-0238">DNA-binding</keyword>
<evidence type="ECO:0000259" key="14">
    <source>
        <dbReference type="PROSITE" id="PS51749"/>
    </source>
</evidence>
<keyword evidence="11" id="KW-0464">Manganese</keyword>
<feature type="binding site" evidence="13">
    <location>
        <position position="781"/>
    </location>
    <ligand>
        <name>Mg(2+)</name>
        <dbReference type="ChEBI" id="CHEBI:18420"/>
        <label>2</label>
    </ligand>
</feature>
<evidence type="ECO:0000256" key="12">
    <source>
        <dbReference type="ARBA" id="ARBA00046380"/>
    </source>
</evidence>
<sequence>MTKDYSLGLDIGTGSVGFAALDTNYRLLRAKGNNVIGVRLFTPAETAEERRGFRTARRRLSRRRWRLGALNGIFAPELAKVDPNFLHRLKYAWVHPADQQNKGKYSAAPLFNDAALDRQFHDDYPTIYHLRLKLMTDTSQHDLREVYLAIHHIIKFRGNFLRGEGPINASEAFDINTFIDQMTAFYDQAFPDFKIVDQVDQQIIFKGLTDMTLSPADRANKALMGFNNAAQQPNKRIFKAILSGLVGNQVDLMAIFQLDGIPKEDQKEFKFKFVDNDIEEKLAALGDNPALSDEQNEFLTTLYAAFSGLTLKGLLGDATSISAAMVARYASHRTDWTYIKDHVLTPQNNRELRLAYADLMTDNEDVRLKAGKKFAKAIEAADIPAAKKSEFSLKIDNNEFLPRQRTKANGTIPHQLHLNELQQIIENQGQYYPFLKATFEQDGHTLNKIEGLVKFRVPYYVGPLVPKHKVAGNNANHWMVPKEPGAITPWNYTEKVDRDKSGNEFIRRMTGTDTYLLGEPTLPKNSLVYQEFNVLQELNNLRIEKRRLDIAVKQDIFEHVFKTNKTVTVKRIEEYLTTEFGSPVTLSGFANVNERKLNSSLSTYHYFVGIFGAEFVDDPKNLTLLEQIVELQTVFEDRKALQRQLKLRPELSEKQVKQLARTHYTGWGRLSQKLLTSKIVHVALEGEREPGQYSILETLYGTQMNFMEIVNDMKDRYGVKSWLDQENSGSENNLSLKQRILDMPGPKNIKRGINQAFHIIDEITRAVGNAPSRIYIEFARESQQSNLTNARVNRLKQLYSNQALKKEFAKLASEIKDLTKEQLKDDRLYLYYLQQGKDMYTETDIDITKISSNYQIDHIIPQAYTKNNSLDNRVLVNSEMNARKSDSPTFLPSLIQERKAWWRQLRDTGLMSTIKYNNLTRTSDDFSADQKERFIARSLVETRQVIKNVATLIKEYYDDSQVEALPSEITAEMRRYLNVRKNRDINDYHHAHDALLFATAGEFSRKVGIMEKGRVSDGAGNIYNRYTKDIIQRARAKAGQDKKVRPFTFIVGSMANPDTKFQTNQTTGEIVWTPEDVAYLRKVIDYKKMLVTKMTLDQTGTLYNETRYGSGDKHVAVALSKDKAADLYGGFGSLKPAYAALVYSKKKFRLVNVLRLWLPEIKKNASVLERKVQSVLGDDNAKVIRAHVPCGQLLIKDGALVTVSSATELHNFRQLWLPKADYQDISILLGAPDKVTAENRLQAESHFDDVDQRFESLLKDVIDQARQYYPLKTHQTSLEKLIGKIGKFDELKFAQKQQVFSRLLSALHANATNSDLKQIGLSTAWGRLIYPKGVSLTDEDKLINSSFTGLFNDVMSIKEFHDFSIN</sequence>
<dbReference type="Pfam" id="PF22702">
    <property type="entry name" value="Cas9_RuvC"/>
    <property type="match status" value="1"/>
</dbReference>
<evidence type="ECO:0000313" key="16">
    <source>
        <dbReference type="Proteomes" id="UP000051236"/>
    </source>
</evidence>
<dbReference type="Pfam" id="PF13395">
    <property type="entry name" value="HNH_4"/>
    <property type="match status" value="1"/>
</dbReference>
<keyword evidence="9 13" id="KW-0051">Antiviral defense</keyword>
<keyword evidence="4 13" id="KW-0479">Metal-binding</keyword>
<evidence type="ECO:0000256" key="3">
    <source>
        <dbReference type="ARBA" id="ARBA00022722"/>
    </source>
</evidence>
<comment type="subunit">
    <text evidence="12 13">Monomer. Binds crRNA and tracrRNA.</text>
</comment>
<dbReference type="InterPro" id="IPR003615">
    <property type="entry name" value="HNH_nuc"/>
</dbReference>
<dbReference type="Pfam" id="PF16595">
    <property type="entry name" value="Cas9_PI"/>
    <property type="match status" value="1"/>
</dbReference>
<evidence type="ECO:0000256" key="5">
    <source>
        <dbReference type="ARBA" id="ARBA00022759"/>
    </source>
</evidence>
<feature type="active site" description="For RuvC-like nuclease domain" evidence="13">
    <location>
        <position position="10"/>
    </location>
</feature>
<dbReference type="InterPro" id="IPR032239">
    <property type="entry name" value="Cas9-BH"/>
</dbReference>
<dbReference type="GO" id="GO:0046872">
    <property type="term" value="F:metal ion binding"/>
    <property type="evidence" value="ECO:0007669"/>
    <property type="project" value="UniProtKB-UniRule"/>
</dbReference>
<dbReference type="InterPro" id="IPR032240">
    <property type="entry name" value="Cas9_REC"/>
</dbReference>
<dbReference type="PROSITE" id="PS51749">
    <property type="entry name" value="HNH_CAS9"/>
    <property type="match status" value="1"/>
</dbReference>
<evidence type="ECO:0000256" key="6">
    <source>
        <dbReference type="ARBA" id="ARBA00022801"/>
    </source>
</evidence>
<feature type="domain" description="HNH Cas9-type" evidence="14">
    <location>
        <begin position="782"/>
        <end position="939"/>
    </location>
</feature>
<dbReference type="NCBIfam" id="TIGR01865">
    <property type="entry name" value="cas_Csn1"/>
    <property type="match status" value="1"/>
</dbReference>
<dbReference type="Gene3D" id="3.30.420.10">
    <property type="entry name" value="Ribonuclease H-like superfamily/Ribonuclease H"/>
    <property type="match status" value="1"/>
</dbReference>
<dbReference type="InterPro" id="IPR036397">
    <property type="entry name" value="RNaseH_sf"/>
</dbReference>
<dbReference type="Proteomes" id="UP000051236">
    <property type="component" value="Unassembled WGS sequence"/>
</dbReference>
<evidence type="ECO:0000256" key="11">
    <source>
        <dbReference type="ARBA" id="ARBA00023211"/>
    </source>
</evidence>
<dbReference type="GO" id="GO:0016787">
    <property type="term" value="F:hydrolase activity"/>
    <property type="evidence" value="ECO:0007669"/>
    <property type="project" value="UniProtKB-KW"/>
</dbReference>
<dbReference type="HAMAP" id="MF_01480">
    <property type="entry name" value="Cas9"/>
    <property type="match status" value="1"/>
</dbReference>
<keyword evidence="5 13" id="KW-0255">Endonuclease</keyword>
<feature type="binding site" evidence="13">
    <location>
        <position position="10"/>
    </location>
    <ligand>
        <name>Mg(2+)</name>
        <dbReference type="ChEBI" id="CHEBI:18420"/>
        <label>1</label>
    </ligand>
</feature>
<keyword evidence="8 13" id="KW-0694">RNA-binding</keyword>
<feature type="active site" description="Proton acceptor for HNH nuclease domain" evidence="13">
    <location>
        <position position="858"/>
    </location>
</feature>
<accession>X0QNI0</accession>
<name>X0QNI0_9LACO</name>
<comment type="similarity">
    <text evidence="2">Belongs to the CRISPR-associated protein Cas9 family. Subtype II-A subfamily.</text>
</comment>
<dbReference type="GO" id="GO:0043571">
    <property type="term" value="P:maintenance of CRISPR repeat elements"/>
    <property type="evidence" value="ECO:0007669"/>
    <property type="project" value="UniProtKB-UniRule"/>
</dbReference>
<gene>
    <name evidence="13" type="primary">cas9</name>
    <name evidence="15" type="ORF">FC83_GL000394</name>
</gene>
<comment type="function">
    <text evidence="13">CRISPR (clustered regularly interspaced short palindromic repeat) is an adaptive immune system that provides protection against mobile genetic elements (viruses, transposable elements and conjugative plasmids). CRISPR clusters contain spacers, sequences complementary to antecedent mobile elements, and target invading nucleic acids. CRISPR clusters are transcribed and processed into CRISPR RNA (crRNA). In type II CRISPR systems correct processing of pre-crRNA requires a trans-encoded small RNA (tracrRNA), endogenous ribonuclease 3 (rnc) and this protein. The tracrRNA serves as a guide for ribonuclease 3-aided processing of pre-crRNA. Subsequently Cas9/crRNA/tracrRNA endonucleolytically cleaves linear or circular dsDNA target complementary to the spacer; Cas9 is inactive in the absence of the 2 guide RNAs (gRNA). Cas9 recognizes the protospacer adjacent motif (PAM) in the CRISPR repeat sequences to help distinguish self versus nonself, as targets within the bacterial CRISPR locus do not have PAMs. PAM recognition is also required for catalytic activity.</text>
</comment>
<feature type="binding site" evidence="13">
    <location>
        <position position="990"/>
    </location>
    <ligand>
        <name>Mg(2+)</name>
        <dbReference type="ChEBI" id="CHEBI:18420"/>
        <label>2</label>
    </ligand>
</feature>
<keyword evidence="7 13" id="KW-0460">Magnesium</keyword>
<dbReference type="GO" id="GO:0003677">
    <property type="term" value="F:DNA binding"/>
    <property type="evidence" value="ECO:0007669"/>
    <property type="project" value="UniProtKB-UniRule"/>
</dbReference>
<comment type="similarity">
    <text evidence="13">Belongs to the CRISPR-associated Cas9 family.</text>
</comment>
<dbReference type="GO" id="GO:0051607">
    <property type="term" value="P:defense response to virus"/>
    <property type="evidence" value="ECO:0007669"/>
    <property type="project" value="UniProtKB-UniRule"/>
</dbReference>
<evidence type="ECO:0000256" key="10">
    <source>
        <dbReference type="ARBA" id="ARBA00023125"/>
    </source>
</evidence>
<dbReference type="InterPro" id="IPR033114">
    <property type="entry name" value="HNH_CAS9"/>
</dbReference>
<evidence type="ECO:0000256" key="9">
    <source>
        <dbReference type="ARBA" id="ARBA00023118"/>
    </source>
</evidence>
<feature type="binding site" evidence="13">
    <location>
        <position position="777"/>
    </location>
    <ligand>
        <name>Mg(2+)</name>
        <dbReference type="ChEBI" id="CHEBI:18420"/>
        <label>1</label>
    </ligand>
</feature>
<dbReference type="PATRIC" id="fig|1423734.3.peg.394"/>
<protein>
    <recommendedName>
        <fullName evidence="13">CRISPR-associated endonuclease Cas9</fullName>
        <ecNumber evidence="13">3.1.-.-</ecNumber>
    </recommendedName>
</protein>
<keyword evidence="6 13" id="KW-0378">Hydrolase</keyword>
<evidence type="ECO:0000256" key="4">
    <source>
        <dbReference type="ARBA" id="ARBA00022723"/>
    </source>
</evidence>
<feature type="binding site" evidence="13">
    <location>
        <position position="10"/>
    </location>
    <ligand>
        <name>Mg(2+)</name>
        <dbReference type="ChEBI" id="CHEBI:18420"/>
        <label>2</label>
    </ligand>
</feature>
<evidence type="ECO:0000256" key="8">
    <source>
        <dbReference type="ARBA" id="ARBA00022884"/>
    </source>
</evidence>
<keyword evidence="3 13" id="KW-0540">Nuclease</keyword>
<feature type="binding site" evidence="13">
    <location>
        <position position="781"/>
    </location>
    <ligand>
        <name>Mg(2+)</name>
        <dbReference type="ChEBI" id="CHEBI:18420"/>
        <label>1</label>
    </ligand>
</feature>
<dbReference type="OrthoDB" id="9757607at2"/>
<proteinExistence type="inferred from homology"/>
<evidence type="ECO:0000256" key="7">
    <source>
        <dbReference type="ARBA" id="ARBA00022842"/>
    </source>
</evidence>
<dbReference type="Pfam" id="PF16592">
    <property type="entry name" value="Cas9_REC"/>
    <property type="match status" value="1"/>
</dbReference>
<comment type="caution">
    <text evidence="15">The sequence shown here is derived from an EMBL/GenBank/DDBJ whole genome shotgun (WGS) entry which is preliminary data.</text>
</comment>
<dbReference type="InterPro" id="IPR032237">
    <property type="entry name" value="Cas9_PI"/>
</dbReference>